<dbReference type="Pfam" id="PF04082">
    <property type="entry name" value="Fungal_trans"/>
    <property type="match status" value="1"/>
</dbReference>
<dbReference type="GeneID" id="92089783"/>
<dbReference type="SMART" id="SM00906">
    <property type="entry name" value="Fungal_trans"/>
    <property type="match status" value="1"/>
</dbReference>
<comment type="caution">
    <text evidence="4">The sequence shown here is derived from an EMBL/GenBank/DDBJ whole genome shotgun (WGS) entry which is preliminary data.</text>
</comment>
<keyword evidence="5" id="KW-1185">Reference proteome</keyword>
<evidence type="ECO:0000259" key="3">
    <source>
        <dbReference type="SMART" id="SM00906"/>
    </source>
</evidence>
<keyword evidence="1" id="KW-0539">Nucleus</keyword>
<dbReference type="InterPro" id="IPR007219">
    <property type="entry name" value="XnlR_reg_dom"/>
</dbReference>
<dbReference type="PANTHER" id="PTHR46910:SF39">
    <property type="entry name" value="ZN(II)2CYS6 TRANSCRIPTION FACTOR (EUROFUNG)"/>
    <property type="match status" value="1"/>
</dbReference>
<sequence length="678" mass="74919">MGRDPPTKGSSSAPAPSAGEPAPTQSRAGKQKTSVHCKISVPRSEWDELEARCARLERCLEQAVPDETQRRELLGRISASSSPLKPEVALPSHRRDFTSPSEEYISEGSSSPRGEGVPQPMKTPRLGTWAPPPKPHFLGHFKEFIANVLTLGWSGDCPSDTITLLDSIGRFQTHDPRPPRSLHEALYTKRTCRIFLWWPILLEQPRPLGAGARLARYAARWYTEVSPAGFYTRCPCSGMFTGCPMSTKNNAYRSDALFERAKSLMGNPLDTVRWSLSDLPLLVMMAVYLVEVNRTDAAYLYVSVGMHVGIIKGTHQGCVRDEHEKRSFWILYILDRSLCALMGRPPILLDESIYLALPADARGLPKPERLVAHVKLAKIAGHIVRKSCTQASSGDAGTSSTDSSYVDGTLRMLQKWSVTLPVELRLVNNIHMGSDRAACELRMEYNHLVILSLRPTLLDVAKKAVMARINHRTWHRQNSPQYSHAWQCLDAARENLRLAKCVHNSFASSSRNMLLAPFLHNVFDAAVIVLLHKILDEPADIDDDDDDDTNNIMFTIDCFDTEEGAINSSLPSDCARVLRDIKTLVQRMLNRGLGGVIAAATAAPQAGFVSKKNMSVSQAPPPAIYDVGFILNPEIPPEDPAAAPAHPSATTSSHTLFTELSSWIGNDEHQVYDGYSAF</sequence>
<evidence type="ECO:0000313" key="4">
    <source>
        <dbReference type="EMBL" id="KAK8068695.1"/>
    </source>
</evidence>
<evidence type="ECO:0000256" key="2">
    <source>
        <dbReference type="SAM" id="MobiDB-lite"/>
    </source>
</evidence>
<dbReference type="EMBL" id="JAQQWL010000006">
    <property type="protein sequence ID" value="KAK8068695.1"/>
    <property type="molecule type" value="Genomic_DNA"/>
</dbReference>
<dbReference type="CDD" id="cd12148">
    <property type="entry name" value="fungal_TF_MHR"/>
    <property type="match status" value="1"/>
</dbReference>
<dbReference type="RefSeq" id="XP_066715989.1">
    <property type="nucleotide sequence ID" value="XM_066856720.1"/>
</dbReference>
<proteinExistence type="predicted"/>
<gene>
    <name evidence="4" type="ORF">PG994_005311</name>
</gene>
<dbReference type="PANTHER" id="PTHR46910">
    <property type="entry name" value="TRANSCRIPTION FACTOR PDR1"/>
    <property type="match status" value="1"/>
</dbReference>
<feature type="domain" description="Xylanolytic transcriptional activator regulatory" evidence="3">
    <location>
        <begin position="298"/>
        <end position="364"/>
    </location>
</feature>
<evidence type="ECO:0000313" key="5">
    <source>
        <dbReference type="Proteomes" id="UP001480595"/>
    </source>
</evidence>
<protein>
    <submittedName>
        <fullName evidence="4">Fungal specific transcription factor domain-containing protein</fullName>
    </submittedName>
</protein>
<organism evidence="4 5">
    <name type="scientific">Apiospora phragmitis</name>
    <dbReference type="NCBI Taxonomy" id="2905665"/>
    <lineage>
        <taxon>Eukaryota</taxon>
        <taxon>Fungi</taxon>
        <taxon>Dikarya</taxon>
        <taxon>Ascomycota</taxon>
        <taxon>Pezizomycotina</taxon>
        <taxon>Sordariomycetes</taxon>
        <taxon>Xylariomycetidae</taxon>
        <taxon>Amphisphaeriales</taxon>
        <taxon>Apiosporaceae</taxon>
        <taxon>Apiospora</taxon>
    </lineage>
</organism>
<feature type="compositionally biased region" description="Low complexity" evidence="2">
    <location>
        <begin position="9"/>
        <end position="23"/>
    </location>
</feature>
<reference evidence="4 5" key="1">
    <citation type="submission" date="2023-01" db="EMBL/GenBank/DDBJ databases">
        <title>Analysis of 21 Apiospora genomes using comparative genomics revels a genus with tremendous synthesis potential of carbohydrate active enzymes and secondary metabolites.</title>
        <authorList>
            <person name="Sorensen T."/>
        </authorList>
    </citation>
    <scope>NUCLEOTIDE SEQUENCE [LARGE SCALE GENOMIC DNA]</scope>
    <source>
        <strain evidence="4 5">CBS 135458</strain>
    </source>
</reference>
<dbReference type="Proteomes" id="UP001480595">
    <property type="component" value="Unassembled WGS sequence"/>
</dbReference>
<dbReference type="InterPro" id="IPR050987">
    <property type="entry name" value="AtrR-like"/>
</dbReference>
<evidence type="ECO:0000256" key="1">
    <source>
        <dbReference type="ARBA" id="ARBA00023242"/>
    </source>
</evidence>
<feature type="region of interest" description="Disordered" evidence="2">
    <location>
        <begin position="75"/>
        <end position="120"/>
    </location>
</feature>
<name>A0ABR1VBW2_9PEZI</name>
<accession>A0ABR1VBW2</accession>
<feature type="region of interest" description="Disordered" evidence="2">
    <location>
        <begin position="1"/>
        <end position="36"/>
    </location>
</feature>